<proteinExistence type="predicted"/>
<reference evidence="1" key="2">
    <citation type="journal article" date="2020" name="Nat. Commun.">
        <title>Large-scale genome sequencing of mycorrhizal fungi provides insights into the early evolution of symbiotic traits.</title>
        <authorList>
            <person name="Miyauchi S."/>
            <person name="Kiss E."/>
            <person name="Kuo A."/>
            <person name="Drula E."/>
            <person name="Kohler A."/>
            <person name="Sanchez-Garcia M."/>
            <person name="Morin E."/>
            <person name="Andreopoulos B."/>
            <person name="Barry K.W."/>
            <person name="Bonito G."/>
            <person name="Buee M."/>
            <person name="Carver A."/>
            <person name="Chen C."/>
            <person name="Cichocki N."/>
            <person name="Clum A."/>
            <person name="Culley D."/>
            <person name="Crous P.W."/>
            <person name="Fauchery L."/>
            <person name="Girlanda M."/>
            <person name="Hayes R.D."/>
            <person name="Keri Z."/>
            <person name="LaButti K."/>
            <person name="Lipzen A."/>
            <person name="Lombard V."/>
            <person name="Magnuson J."/>
            <person name="Maillard F."/>
            <person name="Murat C."/>
            <person name="Nolan M."/>
            <person name="Ohm R.A."/>
            <person name="Pangilinan J."/>
            <person name="Pereira M.F."/>
            <person name="Perotto S."/>
            <person name="Peter M."/>
            <person name="Pfister S."/>
            <person name="Riley R."/>
            <person name="Sitrit Y."/>
            <person name="Stielow J.B."/>
            <person name="Szollosi G."/>
            <person name="Zifcakova L."/>
            <person name="Stursova M."/>
            <person name="Spatafora J.W."/>
            <person name="Tedersoo L."/>
            <person name="Vaario L.M."/>
            <person name="Yamada A."/>
            <person name="Yan M."/>
            <person name="Wang P."/>
            <person name="Xu J."/>
            <person name="Bruns T."/>
            <person name="Baldrian P."/>
            <person name="Vilgalys R."/>
            <person name="Dunand C."/>
            <person name="Henrissat B."/>
            <person name="Grigoriev I.V."/>
            <person name="Hibbett D."/>
            <person name="Nagy L.G."/>
            <person name="Martin F.M."/>
        </authorList>
    </citation>
    <scope>NUCLEOTIDE SEQUENCE</scope>
    <source>
        <strain evidence="1">P2</strain>
    </source>
</reference>
<keyword evidence="2" id="KW-1185">Reference proteome</keyword>
<evidence type="ECO:0000313" key="2">
    <source>
        <dbReference type="Proteomes" id="UP000886501"/>
    </source>
</evidence>
<sequence length="113" mass="12284">MYSHWRKDSIPTSKINLGALGTKVMIIPQVLGLLSDTLRGNLDPFGQHDGATLNSALQVTGLFSVQSEGDEGRITLEITIEWSGGGTFRLVKVRSWYLPGLSFVVASFAEITC</sequence>
<dbReference type="Proteomes" id="UP000886501">
    <property type="component" value="Unassembled WGS sequence"/>
</dbReference>
<dbReference type="EMBL" id="MU117970">
    <property type="protein sequence ID" value="KAF9652210.1"/>
    <property type="molecule type" value="Genomic_DNA"/>
</dbReference>
<name>A0ACB6ZR23_THEGA</name>
<accession>A0ACB6ZR23</accession>
<comment type="caution">
    <text evidence="1">The sequence shown here is derived from an EMBL/GenBank/DDBJ whole genome shotgun (WGS) entry which is preliminary data.</text>
</comment>
<gene>
    <name evidence="1" type="ORF">BDM02DRAFT_3109640</name>
</gene>
<evidence type="ECO:0000313" key="1">
    <source>
        <dbReference type="EMBL" id="KAF9652210.1"/>
    </source>
</evidence>
<organism evidence="1 2">
    <name type="scientific">Thelephora ganbajun</name>
    <name type="common">Ganba fungus</name>
    <dbReference type="NCBI Taxonomy" id="370292"/>
    <lineage>
        <taxon>Eukaryota</taxon>
        <taxon>Fungi</taxon>
        <taxon>Dikarya</taxon>
        <taxon>Basidiomycota</taxon>
        <taxon>Agaricomycotina</taxon>
        <taxon>Agaricomycetes</taxon>
        <taxon>Thelephorales</taxon>
        <taxon>Thelephoraceae</taxon>
        <taxon>Thelephora</taxon>
    </lineage>
</organism>
<protein>
    <submittedName>
        <fullName evidence="1">Uncharacterized protein</fullName>
    </submittedName>
</protein>
<reference evidence="1" key="1">
    <citation type="submission" date="2019-10" db="EMBL/GenBank/DDBJ databases">
        <authorList>
            <consortium name="DOE Joint Genome Institute"/>
            <person name="Kuo A."/>
            <person name="Miyauchi S."/>
            <person name="Kiss E."/>
            <person name="Drula E."/>
            <person name="Kohler A."/>
            <person name="Sanchez-Garcia M."/>
            <person name="Andreopoulos B."/>
            <person name="Barry K.W."/>
            <person name="Bonito G."/>
            <person name="Buee M."/>
            <person name="Carver A."/>
            <person name="Chen C."/>
            <person name="Cichocki N."/>
            <person name="Clum A."/>
            <person name="Culley D."/>
            <person name="Crous P.W."/>
            <person name="Fauchery L."/>
            <person name="Girlanda M."/>
            <person name="Hayes R."/>
            <person name="Keri Z."/>
            <person name="Labutti K."/>
            <person name="Lipzen A."/>
            <person name="Lombard V."/>
            <person name="Magnuson J."/>
            <person name="Maillard F."/>
            <person name="Morin E."/>
            <person name="Murat C."/>
            <person name="Nolan M."/>
            <person name="Ohm R."/>
            <person name="Pangilinan J."/>
            <person name="Pereira M."/>
            <person name="Perotto S."/>
            <person name="Peter M."/>
            <person name="Riley R."/>
            <person name="Sitrit Y."/>
            <person name="Stielow B."/>
            <person name="Szollosi G."/>
            <person name="Zifcakova L."/>
            <person name="Stursova M."/>
            <person name="Spatafora J.W."/>
            <person name="Tedersoo L."/>
            <person name="Vaario L.-M."/>
            <person name="Yamada A."/>
            <person name="Yan M."/>
            <person name="Wang P."/>
            <person name="Xu J."/>
            <person name="Bruns T."/>
            <person name="Baldrian P."/>
            <person name="Vilgalys R."/>
            <person name="Henrissat B."/>
            <person name="Grigoriev I.V."/>
            <person name="Hibbett D."/>
            <person name="Nagy L.G."/>
            <person name="Martin F.M."/>
        </authorList>
    </citation>
    <scope>NUCLEOTIDE SEQUENCE</scope>
    <source>
        <strain evidence="1">P2</strain>
    </source>
</reference>